<proteinExistence type="predicted"/>
<feature type="domain" description="Cadherin-like" evidence="1">
    <location>
        <begin position="28"/>
        <end position="120"/>
    </location>
</feature>
<dbReference type="PROSITE" id="PS51257">
    <property type="entry name" value="PROKAR_LIPOPROTEIN"/>
    <property type="match status" value="1"/>
</dbReference>
<gene>
    <name evidence="2" type="ORF">RT723_11385</name>
</gene>
<keyword evidence="3" id="KW-1185">Reference proteome</keyword>
<dbReference type="RefSeq" id="WP_315947216.1">
    <property type="nucleotide sequence ID" value="NZ_JAWCUA010000009.1"/>
</dbReference>
<dbReference type="InterPro" id="IPR041690">
    <property type="entry name" value="Cadherin_5"/>
</dbReference>
<dbReference type="EMBL" id="JAWCUA010000009">
    <property type="protein sequence ID" value="MDU0113587.1"/>
    <property type="molecule type" value="Genomic_DNA"/>
</dbReference>
<dbReference type="Proteomes" id="UP001257914">
    <property type="component" value="Unassembled WGS sequence"/>
</dbReference>
<comment type="caution">
    <text evidence="2">The sequence shown here is derived from an EMBL/GenBank/DDBJ whole genome shotgun (WGS) entry which is preliminary data.</text>
</comment>
<evidence type="ECO:0000313" key="3">
    <source>
        <dbReference type="Proteomes" id="UP001257914"/>
    </source>
</evidence>
<evidence type="ECO:0000313" key="2">
    <source>
        <dbReference type="EMBL" id="MDU0113587.1"/>
    </source>
</evidence>
<evidence type="ECO:0000259" key="1">
    <source>
        <dbReference type="Pfam" id="PF17892"/>
    </source>
</evidence>
<sequence length="871" mass="93636">MEHKNSILALLALGATMLTGCSDDDETNRLPIASNVTLGSFSGQSAIAISSSSLISASSDADGDTLTLENVTLTNGSGTLTEANGEWSYTPSTTELGDVSFQYTVSDGEGTSSASATLTVIDSSKTQVSNAQGVTVYGYARDANTRQFIPGLTVTLKVNGSEFSALTSSSAGGATFLNVPVDTEYFVTITDPNGVYAPSFYSDVTSDFDNDIDGNPIIEPLSDLIDFGDIYPGVTTTITVLDISGAAVEGLQLYYDSNVLAAANGQAVSIQGNDVKGIETAGVYSFSLPDNGNAIDIKVQQLVDINGVKYEPYRGSLNNNVISSATAGKSMTYYVNSLTNAEFIIVYHLLDEDGHAFTQAGPVLVVDNANTGMTENWYPVVDSQNEYYYTVDASNMSDIRMISPMDIDGDGFTDYSVALNSDEALNVQNQIGRGSFDENKQLTLVYPLSETKYDESIQAEIVSNDDNFQSNGIAEIIIAFDRPIDLIHTPTLSVKTIDEKEVTIALESPADLYTEELVLIAMDGTTDQGETAISLNAQNQYEYTDKDGNIATLDLGRDDTDKVVSTYATNLQSVDEIRKLTDTEYVLSANNSLLTITLDASSLMADHNYTFELAVKGKLSSNPVAFMSFSKMAKSSATATLETLTVDNFDFGDTESYDVTDPTAENYLANQKLHTDKYRAINVGYDGNAATSEKAQVRYLKVNDNGDGSLFDTLDDFNIANNIDPDRNKLYLVSKAKLEGSIQVVSQVEKDFVSDELSTETVTLADAFYRLDLVDQNIEDDGDLSDLTLINGTKMYLFDKPSNHTLDDSGIDAVYGIDVASGASIASEGVYYVYALPLSLQTSGYIESVTLNVNLTANGAAIVGEMSYPVK</sequence>
<reference evidence="2 3" key="1">
    <citation type="submission" date="2023-10" db="EMBL/GenBank/DDBJ databases">
        <title>Psychrosphaera aquimaarina strain SW33 isolated from seawater.</title>
        <authorList>
            <person name="Bayburt H."/>
            <person name="Kim J.M."/>
            <person name="Choi B.J."/>
            <person name="Jeon C.O."/>
        </authorList>
    </citation>
    <scope>NUCLEOTIDE SEQUENCE [LARGE SCALE GENOMIC DNA]</scope>
    <source>
        <strain evidence="2 3">KCTC 52743</strain>
    </source>
</reference>
<accession>A0ABU3R1N6</accession>
<protein>
    <submittedName>
        <fullName evidence="2">Cadherin-like domain-containing protein</fullName>
    </submittedName>
</protein>
<dbReference type="Pfam" id="PF17892">
    <property type="entry name" value="Cadherin_5"/>
    <property type="match status" value="1"/>
</dbReference>
<organism evidence="2 3">
    <name type="scientific">Psychrosphaera aquimarina</name>
    <dbReference type="NCBI Taxonomy" id="2044854"/>
    <lineage>
        <taxon>Bacteria</taxon>
        <taxon>Pseudomonadati</taxon>
        <taxon>Pseudomonadota</taxon>
        <taxon>Gammaproteobacteria</taxon>
        <taxon>Alteromonadales</taxon>
        <taxon>Pseudoalteromonadaceae</taxon>
        <taxon>Psychrosphaera</taxon>
    </lineage>
</organism>
<name>A0ABU3R1N6_9GAMM</name>
<dbReference type="Gene3D" id="2.60.40.2810">
    <property type="match status" value="1"/>
</dbReference>